<proteinExistence type="predicted"/>
<keyword evidence="1" id="KW-0472">Membrane</keyword>
<dbReference type="SUPFAM" id="SSF81518">
    <property type="entry name" value="Subunit XI (6.4 kDa protein) of cytochrome bc1 complex (Ubiquinol-cytochrome c reductase)"/>
    <property type="match status" value="1"/>
</dbReference>
<dbReference type="GO" id="GO:0006122">
    <property type="term" value="P:mitochondrial electron transport, ubiquinol to cytochrome c"/>
    <property type="evidence" value="ECO:0007669"/>
    <property type="project" value="InterPro"/>
</dbReference>
<keyword evidence="1" id="KW-1133">Transmembrane helix</keyword>
<keyword evidence="3" id="KW-1185">Reference proteome</keyword>
<protein>
    <submittedName>
        <fullName evidence="4">Cytochrome b-c1 complex subunit 10</fullName>
    </submittedName>
</protein>
<reference evidence="2" key="2">
    <citation type="journal article" date="2015" name="PLoS Negl. Trop. Dis.">
        <title>Schistosoma mansoni Egg, Adult Male and Female Comparative Gene Expression Analysis and Identification of Novel Genes by RNA-Seq.</title>
        <authorList>
            <person name="Anderson L."/>
            <person name="Amaral M.S."/>
            <person name="Beckedorff F."/>
            <person name="Silva L.F."/>
            <person name="Dazzani B."/>
            <person name="Oliveira K.C."/>
            <person name="Almeida G.T."/>
            <person name="Gomes M.R."/>
            <person name="Pires D.S."/>
            <person name="Setubal J.C."/>
            <person name="DeMarco R."/>
            <person name="Verjovski-Almeida S."/>
        </authorList>
    </citation>
    <scope>NUCLEOTIDE SEQUENCE</scope>
    <source>
        <strain evidence="2">BH</strain>
    </source>
</reference>
<dbReference type="Gene3D" id="1.20.5.220">
    <property type="match status" value="1"/>
</dbReference>
<accession>A0A5K4FCE5</accession>
<dbReference type="InterPro" id="IPR029027">
    <property type="entry name" value="Single_a-helix_sf"/>
</dbReference>
<reference evidence="3" key="1">
    <citation type="journal article" date="2012" name="PLoS Negl. Trop. Dis.">
        <title>A systematically improved high quality genome and transcriptome of the human blood fluke Schistosoma mansoni.</title>
        <authorList>
            <person name="Protasio A.V."/>
            <person name="Tsai I.J."/>
            <person name="Babbage A."/>
            <person name="Nichol S."/>
            <person name="Hunt M."/>
            <person name="Aslett M.A."/>
            <person name="De Silva N."/>
            <person name="Velarde G.S."/>
            <person name="Anderson T.J."/>
            <person name="Clark R.C."/>
            <person name="Davidson C."/>
            <person name="Dillon G.P."/>
            <person name="Holroyd N.E."/>
            <person name="LoVerde P.T."/>
            <person name="Lloyd C."/>
            <person name="McQuillan J."/>
            <person name="Oliveira G."/>
            <person name="Otto T.D."/>
            <person name="Parker-Manuel S.J."/>
            <person name="Quail M.A."/>
            <person name="Wilson R.A."/>
            <person name="Zerlotini A."/>
            <person name="Dunne D.W."/>
            <person name="Berriman M."/>
        </authorList>
    </citation>
    <scope>NUCLEOTIDE SEQUENCE [LARGE SCALE GENOMIC DNA]</scope>
    <source>
        <strain evidence="3">Puerto Rican</strain>
    </source>
</reference>
<name>A0A146MGE6_SCHMA</name>
<sequence length="65" mass="7609">MDSILRNLKYSRDALTPLISLAKTWRRPAAAWTVTAGVLFVYFTDWKVICTRIPLYNRKFLDSDE</sequence>
<evidence type="ECO:0000313" key="4">
    <source>
        <dbReference type="WBParaSite" id="Smp_337660.1"/>
    </source>
</evidence>
<dbReference type="AlphaFoldDB" id="A0A146MGE6"/>
<dbReference type="Pfam" id="PF08997">
    <property type="entry name" value="UCR_6-4kD"/>
    <property type="match status" value="1"/>
</dbReference>
<keyword evidence="1" id="KW-0812">Transmembrane</keyword>
<evidence type="ECO:0000313" key="2">
    <source>
        <dbReference type="EMBL" id="JAQ18754.1"/>
    </source>
</evidence>
<organism evidence="2">
    <name type="scientific">Schistosoma mansoni</name>
    <name type="common">Blood fluke</name>
    <dbReference type="NCBI Taxonomy" id="6183"/>
    <lineage>
        <taxon>Eukaryota</taxon>
        <taxon>Metazoa</taxon>
        <taxon>Spiralia</taxon>
        <taxon>Lophotrochozoa</taxon>
        <taxon>Platyhelminthes</taxon>
        <taxon>Trematoda</taxon>
        <taxon>Digenea</taxon>
        <taxon>Strigeidida</taxon>
        <taxon>Schistosomatoidea</taxon>
        <taxon>Schistosomatidae</taxon>
        <taxon>Schistosoma</taxon>
    </lineage>
</organism>
<dbReference type="WBParaSite" id="Smp_337660.1">
    <property type="protein sequence ID" value="Smp_337660.1"/>
    <property type="gene ID" value="Smp_337660"/>
</dbReference>
<feature type="transmembrane region" description="Helical" evidence="1">
    <location>
        <begin position="29"/>
        <end position="49"/>
    </location>
</feature>
<dbReference type="InterPro" id="IPR015089">
    <property type="entry name" value="UQCR"/>
</dbReference>
<dbReference type="EMBL" id="GDQY01000047">
    <property type="protein sequence ID" value="JAQ18754.1"/>
    <property type="molecule type" value="Transcribed_RNA"/>
</dbReference>
<dbReference type="Proteomes" id="UP000008854">
    <property type="component" value="Unassembled WGS sequence"/>
</dbReference>
<evidence type="ECO:0000313" key="3">
    <source>
        <dbReference type="Proteomes" id="UP000008854"/>
    </source>
</evidence>
<gene>
    <name evidence="2" type="ORF">c4298_g1_i1</name>
</gene>
<dbReference type="GO" id="GO:0005739">
    <property type="term" value="C:mitochondrion"/>
    <property type="evidence" value="ECO:0007669"/>
    <property type="project" value="GOC"/>
</dbReference>
<accession>A0A146MGE6</accession>
<reference evidence="4" key="3">
    <citation type="submission" date="2019-11" db="UniProtKB">
        <authorList>
            <consortium name="WormBaseParasite"/>
        </authorList>
    </citation>
    <scope>IDENTIFICATION</scope>
    <source>
        <strain evidence="4">Puerto Rican</strain>
    </source>
</reference>
<evidence type="ECO:0000256" key="1">
    <source>
        <dbReference type="SAM" id="Phobius"/>
    </source>
</evidence>